<dbReference type="InterPro" id="IPR006501">
    <property type="entry name" value="Pectinesterase_inhib_dom"/>
</dbReference>
<dbReference type="Gene3D" id="1.20.140.40">
    <property type="entry name" value="Invertase/pectin methylesterase inhibitor family protein"/>
    <property type="match status" value="1"/>
</dbReference>
<feature type="chain" id="PRO_5045003003" description="Pectinesterase" evidence="7">
    <location>
        <begin position="20"/>
        <end position="532"/>
    </location>
</feature>
<proteinExistence type="inferred from homology"/>
<protein>
    <recommendedName>
        <fullName evidence="7">Pectinesterase</fullName>
        <ecNumber evidence="7">3.1.1.11</ecNumber>
    </recommendedName>
</protein>
<dbReference type="InterPro" id="IPR035513">
    <property type="entry name" value="Invertase/methylesterase_inhib"/>
</dbReference>
<keyword evidence="11" id="KW-1185">Reference proteome</keyword>
<dbReference type="CDD" id="cd15799">
    <property type="entry name" value="PMEI-like_4"/>
    <property type="match status" value="1"/>
</dbReference>
<keyword evidence="5 7" id="KW-0063">Aspartyl esterase</keyword>
<dbReference type="PANTHER" id="PTHR31707">
    <property type="entry name" value="PECTINESTERASE"/>
    <property type="match status" value="1"/>
</dbReference>
<name>A0ABQ8B8Y1_BRANA</name>
<dbReference type="InterPro" id="IPR011050">
    <property type="entry name" value="Pectin_lyase_fold/virulence"/>
</dbReference>
<dbReference type="InterPro" id="IPR000070">
    <property type="entry name" value="Pectinesterase_cat"/>
</dbReference>
<dbReference type="SUPFAM" id="SSF51126">
    <property type="entry name" value="Pectin lyase-like"/>
    <property type="match status" value="1"/>
</dbReference>
<evidence type="ECO:0000256" key="3">
    <source>
        <dbReference type="ARBA" id="ARBA00007786"/>
    </source>
</evidence>
<keyword evidence="7" id="KW-0732">Signal</keyword>
<dbReference type="Proteomes" id="UP000824890">
    <property type="component" value="Unassembled WGS sequence"/>
</dbReference>
<dbReference type="EMBL" id="JAGKQM010000011">
    <property type="protein sequence ID" value="KAH0900908.1"/>
    <property type="molecule type" value="Genomic_DNA"/>
</dbReference>
<evidence type="ECO:0000256" key="8">
    <source>
        <dbReference type="SAM" id="MobiDB-lite"/>
    </source>
</evidence>
<dbReference type="InterPro" id="IPR012334">
    <property type="entry name" value="Pectin_lyas_fold"/>
</dbReference>
<dbReference type="InterPro" id="IPR033131">
    <property type="entry name" value="Pectinesterase_Asp_AS"/>
</dbReference>
<comment type="similarity">
    <text evidence="2">In the N-terminal section; belongs to the PMEI family.</text>
</comment>
<evidence type="ECO:0000256" key="7">
    <source>
        <dbReference type="RuleBase" id="RU000589"/>
    </source>
</evidence>
<dbReference type="SUPFAM" id="SSF101148">
    <property type="entry name" value="Plant invertase/pectin methylesterase inhibitor"/>
    <property type="match status" value="1"/>
</dbReference>
<dbReference type="Pfam" id="PF04043">
    <property type="entry name" value="PMEI"/>
    <property type="match status" value="1"/>
</dbReference>
<evidence type="ECO:0000256" key="6">
    <source>
        <dbReference type="PROSITE-ProRule" id="PRU10040"/>
    </source>
</evidence>
<dbReference type="EC" id="3.1.1.11" evidence="7"/>
<dbReference type="Gene3D" id="2.160.20.10">
    <property type="entry name" value="Single-stranded right-handed beta-helix, Pectin lyase-like"/>
    <property type="match status" value="1"/>
</dbReference>
<organism evidence="10 11">
    <name type="scientific">Brassica napus</name>
    <name type="common">Rape</name>
    <dbReference type="NCBI Taxonomy" id="3708"/>
    <lineage>
        <taxon>Eukaryota</taxon>
        <taxon>Viridiplantae</taxon>
        <taxon>Streptophyta</taxon>
        <taxon>Embryophyta</taxon>
        <taxon>Tracheophyta</taxon>
        <taxon>Spermatophyta</taxon>
        <taxon>Magnoliopsida</taxon>
        <taxon>eudicotyledons</taxon>
        <taxon>Gunneridae</taxon>
        <taxon>Pentapetalae</taxon>
        <taxon>rosids</taxon>
        <taxon>malvids</taxon>
        <taxon>Brassicales</taxon>
        <taxon>Brassicaceae</taxon>
        <taxon>Brassiceae</taxon>
        <taxon>Brassica</taxon>
    </lineage>
</organism>
<evidence type="ECO:0000256" key="5">
    <source>
        <dbReference type="ARBA" id="ARBA00023085"/>
    </source>
</evidence>
<feature type="region of interest" description="Disordered" evidence="8">
    <location>
        <begin position="166"/>
        <end position="202"/>
    </location>
</feature>
<accession>A0ABQ8B8Y1</accession>
<gene>
    <name evidence="10" type="ORF">HID58_040411</name>
</gene>
<comment type="similarity">
    <text evidence="3">In the C-terminal section; belongs to the pectinesterase family.</text>
</comment>
<feature type="active site" evidence="6">
    <location>
        <position position="368"/>
    </location>
</feature>
<evidence type="ECO:0000256" key="2">
    <source>
        <dbReference type="ARBA" id="ARBA00006027"/>
    </source>
</evidence>
<evidence type="ECO:0000256" key="4">
    <source>
        <dbReference type="ARBA" id="ARBA00022801"/>
    </source>
</evidence>
<sequence>MSWWKGFLIFLILLSLSVSSEESMQMQYDYLKVPASEFVGSIDTIVEVISQVTSILSEFADFSGDSRLQDAVSDCLDLLDVSSDELSWSAYASQNPNVGSAGKGNGTGNVGSDTKTWLSAALSNQDTCMEGFDGTSGLIKPLVAGSLGQLYSMLRDLLPLVDPDQKPQPITKPRPIARGPTAPPGRTLRNTDEDEESQFPDWFRPDDRRLLETNGVSYDVSVAQDGTGNFTTIMDAVKEAPDYSWTRFVIYIKKGLYLENVEIKKKKWNLVMLGDGIDVTIISGNRSYIDGSTTFRSATFAVNGRGFLARDITFQNTAGPEKHQAVALRSDSDLSVFYRCAMRGYQDTLYTHTMRQFYRECTITGTVDFIFGDGTVVFQNCQILVKKGLPDQKNTITAQGRKEADQPSGFSIQFSNISADADLVPYLNTTHTYLGRPWKQYSRTVFMRNNLSDVVRPEGWLEWNTTFALDTLFYGEFLNYGPGSGLSSRVKWPGYHVFNNSDQANNFTVSQFIEGNLWLPSTGVTFTAGLGV</sequence>
<keyword evidence="4 7" id="KW-0378">Hydrolase</keyword>
<reference evidence="10 11" key="1">
    <citation type="submission" date="2021-05" db="EMBL/GenBank/DDBJ databases">
        <title>Genome Assembly of Synthetic Allotetraploid Brassica napus Reveals Homoeologous Exchanges between Subgenomes.</title>
        <authorList>
            <person name="Davis J.T."/>
        </authorList>
    </citation>
    <scope>NUCLEOTIDE SEQUENCE [LARGE SCALE GENOMIC DNA]</scope>
    <source>
        <strain evidence="11">cv. Da-Ae</strain>
        <tissue evidence="10">Seedling</tissue>
    </source>
</reference>
<dbReference type="SMART" id="SM00856">
    <property type="entry name" value="PMEI"/>
    <property type="match status" value="1"/>
</dbReference>
<evidence type="ECO:0000313" key="10">
    <source>
        <dbReference type="EMBL" id="KAH0900908.1"/>
    </source>
</evidence>
<comment type="pathway">
    <text evidence="1 7">Glycan metabolism; pectin degradation; 2-dehydro-3-deoxy-D-gluconate from pectin: step 1/5.</text>
</comment>
<dbReference type="Pfam" id="PF01095">
    <property type="entry name" value="Pectinesterase"/>
    <property type="match status" value="1"/>
</dbReference>
<comment type="caution">
    <text evidence="10">The sequence shown here is derived from an EMBL/GenBank/DDBJ whole genome shotgun (WGS) entry which is preliminary data.</text>
</comment>
<dbReference type="PROSITE" id="PS00503">
    <property type="entry name" value="PECTINESTERASE_2"/>
    <property type="match status" value="1"/>
</dbReference>
<evidence type="ECO:0000256" key="1">
    <source>
        <dbReference type="ARBA" id="ARBA00005184"/>
    </source>
</evidence>
<evidence type="ECO:0000259" key="9">
    <source>
        <dbReference type="SMART" id="SM00856"/>
    </source>
</evidence>
<comment type="catalytic activity">
    <reaction evidence="7">
        <text>[(1-&gt;4)-alpha-D-galacturonosyl methyl ester](n) + n H2O = [(1-&gt;4)-alpha-D-galacturonosyl](n) + n methanol + n H(+)</text>
        <dbReference type="Rhea" id="RHEA:22380"/>
        <dbReference type="Rhea" id="RHEA-COMP:14570"/>
        <dbReference type="Rhea" id="RHEA-COMP:14573"/>
        <dbReference type="ChEBI" id="CHEBI:15377"/>
        <dbReference type="ChEBI" id="CHEBI:15378"/>
        <dbReference type="ChEBI" id="CHEBI:17790"/>
        <dbReference type="ChEBI" id="CHEBI:140522"/>
        <dbReference type="ChEBI" id="CHEBI:140523"/>
        <dbReference type="EC" id="3.1.1.11"/>
    </reaction>
</comment>
<feature type="signal peptide" evidence="7">
    <location>
        <begin position="1"/>
        <end position="19"/>
    </location>
</feature>
<evidence type="ECO:0000313" key="11">
    <source>
        <dbReference type="Proteomes" id="UP000824890"/>
    </source>
</evidence>
<feature type="domain" description="Pectinesterase inhibitor" evidence="9">
    <location>
        <begin position="34"/>
        <end position="160"/>
    </location>
</feature>